<dbReference type="SUPFAM" id="SSF47413">
    <property type="entry name" value="lambda repressor-like DNA-binding domains"/>
    <property type="match status" value="1"/>
</dbReference>
<keyword evidence="1" id="KW-0805">Transcription regulation</keyword>
<evidence type="ECO:0000313" key="5">
    <source>
        <dbReference type="EMBL" id="VYT77592.1"/>
    </source>
</evidence>
<keyword evidence="2" id="KW-0238">DNA-binding</keyword>
<evidence type="ECO:0000259" key="4">
    <source>
        <dbReference type="PROSITE" id="PS50943"/>
    </source>
</evidence>
<dbReference type="InterPro" id="IPR010982">
    <property type="entry name" value="Lambda_DNA-bd_dom_sf"/>
</dbReference>
<accession>A0A6N2ZKU1</accession>
<gene>
    <name evidence="5" type="ORF">VALFYP47_00800</name>
</gene>
<organism evidence="5">
    <name type="scientific">Veillonella atypica</name>
    <dbReference type="NCBI Taxonomy" id="39777"/>
    <lineage>
        <taxon>Bacteria</taxon>
        <taxon>Bacillati</taxon>
        <taxon>Bacillota</taxon>
        <taxon>Negativicutes</taxon>
        <taxon>Veillonellales</taxon>
        <taxon>Veillonellaceae</taxon>
        <taxon>Veillonella</taxon>
    </lineage>
</organism>
<dbReference type="AlphaFoldDB" id="A0A6N2ZKU1"/>
<evidence type="ECO:0000256" key="1">
    <source>
        <dbReference type="ARBA" id="ARBA00023015"/>
    </source>
</evidence>
<evidence type="ECO:0000256" key="2">
    <source>
        <dbReference type="ARBA" id="ARBA00023125"/>
    </source>
</evidence>
<dbReference type="EMBL" id="CACRUN010000007">
    <property type="protein sequence ID" value="VYT77592.1"/>
    <property type="molecule type" value="Genomic_DNA"/>
</dbReference>
<feature type="domain" description="HTH cro/C1-type" evidence="4">
    <location>
        <begin position="9"/>
        <end position="63"/>
    </location>
</feature>
<dbReference type="Gene3D" id="1.10.260.40">
    <property type="entry name" value="lambda repressor-like DNA-binding domains"/>
    <property type="match status" value="1"/>
</dbReference>
<dbReference type="PANTHER" id="PTHR40661">
    <property type="match status" value="1"/>
</dbReference>
<reference evidence="5" key="1">
    <citation type="submission" date="2019-11" db="EMBL/GenBank/DDBJ databases">
        <authorList>
            <person name="Feng L."/>
        </authorList>
    </citation>
    <scope>NUCLEOTIDE SEQUENCE</scope>
    <source>
        <strain evidence="5">VatypicaLFYP47</strain>
    </source>
</reference>
<proteinExistence type="predicted"/>
<dbReference type="GO" id="GO:0003677">
    <property type="term" value="F:DNA binding"/>
    <property type="evidence" value="ECO:0007669"/>
    <property type="project" value="UniProtKB-KW"/>
</dbReference>
<sequence length="139" mass="15905">MSTQFINRLKSVMADHKISQNELAKRTGIRQSSISDWLNDKYEPKQDKVYLLAKALNVSPAWLLGYDEPNTPPVQSMFTSSPVDDVEGYYDDPEAAEFAEYLRKRPGARMLFSAAKDISKEDLEKAVEYIELLKLKNNK</sequence>
<dbReference type="PANTHER" id="PTHR40661:SF1">
    <property type="entry name" value="HTH CRO_C1-TYPE DOMAIN-CONTAINING PROTEIN"/>
    <property type="match status" value="1"/>
</dbReference>
<protein>
    <submittedName>
        <fullName evidence="5">Transcriptional repressor DicA</fullName>
    </submittedName>
</protein>
<keyword evidence="3" id="KW-0804">Transcription</keyword>
<dbReference type="InterPro" id="IPR001387">
    <property type="entry name" value="Cro/C1-type_HTH"/>
</dbReference>
<dbReference type="RefSeq" id="WP_156717713.1">
    <property type="nucleotide sequence ID" value="NZ_CACRUN010000007.1"/>
</dbReference>
<dbReference type="SMART" id="SM00530">
    <property type="entry name" value="HTH_XRE"/>
    <property type="match status" value="1"/>
</dbReference>
<name>A0A6N2ZKU1_9FIRM</name>
<dbReference type="PROSITE" id="PS50943">
    <property type="entry name" value="HTH_CROC1"/>
    <property type="match status" value="1"/>
</dbReference>
<dbReference type="Pfam" id="PF01381">
    <property type="entry name" value="HTH_3"/>
    <property type="match status" value="1"/>
</dbReference>
<dbReference type="CDD" id="cd00093">
    <property type="entry name" value="HTH_XRE"/>
    <property type="match status" value="1"/>
</dbReference>
<evidence type="ECO:0000256" key="3">
    <source>
        <dbReference type="ARBA" id="ARBA00023163"/>
    </source>
</evidence>